<organism evidence="7 8">
    <name type="scientific">Branchiostoma lanceolatum</name>
    <name type="common">Common lancelet</name>
    <name type="synonym">Amphioxus lanceolatum</name>
    <dbReference type="NCBI Taxonomy" id="7740"/>
    <lineage>
        <taxon>Eukaryota</taxon>
        <taxon>Metazoa</taxon>
        <taxon>Chordata</taxon>
        <taxon>Cephalochordata</taxon>
        <taxon>Leptocardii</taxon>
        <taxon>Amphioxiformes</taxon>
        <taxon>Branchiostomatidae</taxon>
        <taxon>Branchiostoma</taxon>
    </lineage>
</organism>
<dbReference type="GO" id="GO:0016717">
    <property type="term" value="F:oxidoreductase activity, acting on paired donors, with oxidation of a pair of donors resulting in the reduction of molecular oxygen to two molecules of water"/>
    <property type="evidence" value="ECO:0007669"/>
    <property type="project" value="TreeGrafter"/>
</dbReference>
<dbReference type="Gene3D" id="3.10.120.10">
    <property type="entry name" value="Cytochrome b5-like heme/steroid binding domain"/>
    <property type="match status" value="1"/>
</dbReference>
<keyword evidence="5" id="KW-0812">Transmembrane</keyword>
<evidence type="ECO:0000259" key="6">
    <source>
        <dbReference type="PROSITE" id="PS50255"/>
    </source>
</evidence>
<keyword evidence="4" id="KW-0443">Lipid metabolism</keyword>
<dbReference type="InterPro" id="IPR001199">
    <property type="entry name" value="Cyt_B5-like_heme/steroid-bd"/>
</dbReference>
<evidence type="ECO:0000256" key="3">
    <source>
        <dbReference type="ARBA" id="ARBA00022832"/>
    </source>
</evidence>
<feature type="domain" description="Cytochrome b5 heme-binding" evidence="6">
    <location>
        <begin position="8"/>
        <end position="85"/>
    </location>
</feature>
<keyword evidence="5" id="KW-1133">Transmembrane helix</keyword>
<dbReference type="PANTHER" id="PTHR19353">
    <property type="entry name" value="FATTY ACID DESATURASE 2"/>
    <property type="match status" value="1"/>
</dbReference>
<dbReference type="PROSITE" id="PS50255">
    <property type="entry name" value="CYTOCHROME_B5_2"/>
    <property type="match status" value="1"/>
</dbReference>
<dbReference type="Pfam" id="PF00173">
    <property type="entry name" value="Cyt-b5"/>
    <property type="match status" value="1"/>
</dbReference>
<proteinExistence type="predicted"/>
<evidence type="ECO:0000256" key="2">
    <source>
        <dbReference type="ARBA" id="ARBA00022516"/>
    </source>
</evidence>
<feature type="transmembrane region" description="Helical" evidence="5">
    <location>
        <begin position="116"/>
        <end position="139"/>
    </location>
</feature>
<evidence type="ECO:0000256" key="4">
    <source>
        <dbReference type="ARBA" id="ARBA00023160"/>
    </source>
</evidence>
<reference evidence="7" key="1">
    <citation type="submission" date="2022-01" db="EMBL/GenBank/DDBJ databases">
        <authorList>
            <person name="Braso-Vives M."/>
        </authorList>
    </citation>
    <scope>NUCLEOTIDE SEQUENCE</scope>
</reference>
<dbReference type="InterPro" id="IPR036400">
    <property type="entry name" value="Cyt_B5-like_heme/steroid_sf"/>
</dbReference>
<dbReference type="PIRSF" id="PIRSF015921">
    <property type="entry name" value="FA_sphinglp_des"/>
    <property type="match status" value="1"/>
</dbReference>
<evidence type="ECO:0000256" key="5">
    <source>
        <dbReference type="SAM" id="Phobius"/>
    </source>
</evidence>
<dbReference type="Pfam" id="PF00487">
    <property type="entry name" value="FA_desaturase"/>
    <property type="match status" value="1"/>
</dbReference>
<keyword evidence="8" id="KW-1185">Reference proteome</keyword>
<dbReference type="SMART" id="SM01117">
    <property type="entry name" value="Cyt-b5"/>
    <property type="match status" value="1"/>
</dbReference>
<name>A0A8J9ZHW3_BRALA</name>
<dbReference type="InterPro" id="IPR005804">
    <property type="entry name" value="FA_desaturase_dom"/>
</dbReference>
<evidence type="ECO:0000256" key="1">
    <source>
        <dbReference type="ARBA" id="ARBA00005105"/>
    </source>
</evidence>
<dbReference type="GO" id="GO:0016020">
    <property type="term" value="C:membrane"/>
    <property type="evidence" value="ECO:0007669"/>
    <property type="project" value="TreeGrafter"/>
</dbReference>
<dbReference type="Proteomes" id="UP000838412">
    <property type="component" value="Chromosome 2"/>
</dbReference>
<evidence type="ECO:0000313" key="7">
    <source>
        <dbReference type="EMBL" id="CAH1253338.1"/>
    </source>
</evidence>
<feature type="transmembrane region" description="Helical" evidence="5">
    <location>
        <begin position="182"/>
        <end position="199"/>
    </location>
</feature>
<gene>
    <name evidence="7" type="primary">FADS1</name>
    <name evidence="7" type="ORF">BLAG_LOCUS13147</name>
</gene>
<dbReference type="GO" id="GO:0006636">
    <property type="term" value="P:unsaturated fatty acid biosynthetic process"/>
    <property type="evidence" value="ECO:0007669"/>
    <property type="project" value="UniProtKB-UniPathway"/>
</dbReference>
<dbReference type="SUPFAM" id="SSF55856">
    <property type="entry name" value="Cytochrome b5-like heme/steroid binding domain"/>
    <property type="match status" value="1"/>
</dbReference>
<feature type="transmembrane region" description="Helical" evidence="5">
    <location>
        <begin position="250"/>
        <end position="270"/>
    </location>
</feature>
<dbReference type="OrthoDB" id="260091at2759"/>
<sequence length="361" mass="42363">MQQSRMVDAPLTWEEIRTHDNMSDLWIVIDGYVYDLSAWARRHPGGRKVLEFYGGQDATEAWLSFHNDKALVQKYMKPLCLGKLEGENPQESDPIRKDFRQLRETAEKMGLFQPNYWFYAAHLAHTMLIYLAAYLTVLYGGDGLMVVLLSGVLLATGQQQAGWLQHDFGHLSVFKTMWMENLWHLVTIGLLKGASSGLWRDFHYRHHAKTNVIEKDPDILEPPLFVIGDIMPVEEAKKSKKTLPYNFQHLYYIVIWLFVPYHSSVFLFSIRRQRWQDVAFSMSFYAVFLPLFLPQLGLSKTIMLYIVMRALESQWYCWVTQMTHMGLEVGREKNESWMVMQVFMLYLHYRLVIDQACRTLL</sequence>
<dbReference type="UniPathway" id="UPA00658"/>
<feature type="transmembrane region" description="Helical" evidence="5">
    <location>
        <begin position="282"/>
        <end position="306"/>
    </location>
</feature>
<dbReference type="AlphaFoldDB" id="A0A8J9ZHW3"/>
<keyword evidence="2" id="KW-0444">Lipid biosynthesis</keyword>
<keyword evidence="4" id="KW-0275">Fatty acid biosynthesis</keyword>
<keyword evidence="3" id="KW-0276">Fatty acid metabolism</keyword>
<dbReference type="InterPro" id="IPR012171">
    <property type="entry name" value="Fatty_acid_desaturase"/>
</dbReference>
<protein>
    <submittedName>
        <fullName evidence="7">FADS1 protein</fullName>
    </submittedName>
</protein>
<comment type="pathway">
    <text evidence="1">Lipid metabolism; polyunsaturated fatty acid biosynthesis.</text>
</comment>
<accession>A0A8J9ZHW3</accession>
<dbReference type="PANTHER" id="PTHR19353:SF85">
    <property type="entry name" value="CYTOCHROME B5 HEME-BINDING DOMAIN-CONTAINING PROTEIN"/>
    <property type="match status" value="1"/>
</dbReference>
<keyword evidence="5" id="KW-0472">Membrane</keyword>
<evidence type="ECO:0000313" key="8">
    <source>
        <dbReference type="Proteomes" id="UP000838412"/>
    </source>
</evidence>
<dbReference type="EMBL" id="OV696687">
    <property type="protein sequence ID" value="CAH1253338.1"/>
    <property type="molecule type" value="Genomic_DNA"/>
</dbReference>